<dbReference type="EMBL" id="JAYFUM010000024">
    <property type="protein sequence ID" value="MEA5141188.1"/>
    <property type="molecule type" value="Genomic_DNA"/>
</dbReference>
<keyword evidence="3" id="KW-1185">Reference proteome</keyword>
<name>A0ABU5QEN1_9BACT</name>
<accession>A0ABU5QEN1</accession>
<dbReference type="InterPro" id="IPR029044">
    <property type="entry name" value="Nucleotide-diphossugar_trans"/>
</dbReference>
<keyword evidence="2" id="KW-0808">Transferase</keyword>
<dbReference type="InterPro" id="IPR001173">
    <property type="entry name" value="Glyco_trans_2-like"/>
</dbReference>
<evidence type="ECO:0000313" key="3">
    <source>
        <dbReference type="Proteomes" id="UP001302949"/>
    </source>
</evidence>
<dbReference type="SUPFAM" id="SSF53448">
    <property type="entry name" value="Nucleotide-diphospho-sugar transferases"/>
    <property type="match status" value="1"/>
</dbReference>
<dbReference type="Gene3D" id="3.90.550.10">
    <property type="entry name" value="Spore Coat Polysaccharide Biosynthesis Protein SpsA, Chain A"/>
    <property type="match status" value="1"/>
</dbReference>
<dbReference type="EC" id="2.4.-.-" evidence="2"/>
<protein>
    <submittedName>
        <fullName evidence="2">Glycosyltransferase</fullName>
        <ecNumber evidence="2">2.4.-.-</ecNumber>
    </submittedName>
</protein>
<dbReference type="Proteomes" id="UP001302949">
    <property type="component" value="Unassembled WGS sequence"/>
</dbReference>
<gene>
    <name evidence="2" type="ORF">VB248_18695</name>
</gene>
<dbReference type="GO" id="GO:0016757">
    <property type="term" value="F:glycosyltransferase activity"/>
    <property type="evidence" value="ECO:0007669"/>
    <property type="project" value="UniProtKB-KW"/>
</dbReference>
<dbReference type="Pfam" id="PF00535">
    <property type="entry name" value="Glycos_transf_2"/>
    <property type="match status" value="1"/>
</dbReference>
<organism evidence="2 3">
    <name type="scientific">Arcicella rigui</name>
    <dbReference type="NCBI Taxonomy" id="797020"/>
    <lineage>
        <taxon>Bacteria</taxon>
        <taxon>Pseudomonadati</taxon>
        <taxon>Bacteroidota</taxon>
        <taxon>Cytophagia</taxon>
        <taxon>Cytophagales</taxon>
        <taxon>Flectobacillaceae</taxon>
        <taxon>Arcicella</taxon>
    </lineage>
</organism>
<keyword evidence="2" id="KW-0328">Glycosyltransferase</keyword>
<evidence type="ECO:0000259" key="1">
    <source>
        <dbReference type="Pfam" id="PF00535"/>
    </source>
</evidence>
<reference evidence="2 3" key="1">
    <citation type="submission" date="2023-12" db="EMBL/GenBank/DDBJ databases">
        <title>Novel species of the genus Arcicella isolated from rivers.</title>
        <authorList>
            <person name="Lu H."/>
        </authorList>
    </citation>
    <scope>NUCLEOTIDE SEQUENCE [LARGE SCALE GENOMIC DNA]</scope>
    <source>
        <strain evidence="2 3">KCTC 23307</strain>
    </source>
</reference>
<proteinExistence type="predicted"/>
<dbReference type="RefSeq" id="WP_323298345.1">
    <property type="nucleotide sequence ID" value="NZ_JAYFUM010000024.1"/>
</dbReference>
<comment type="caution">
    <text evidence="2">The sequence shown here is derived from an EMBL/GenBank/DDBJ whole genome shotgun (WGS) entry which is preliminary data.</text>
</comment>
<feature type="domain" description="Glycosyltransferase 2-like" evidence="1">
    <location>
        <begin position="14"/>
        <end position="183"/>
    </location>
</feature>
<dbReference type="PANTHER" id="PTHR22916">
    <property type="entry name" value="GLYCOSYLTRANSFERASE"/>
    <property type="match status" value="1"/>
</dbReference>
<dbReference type="PANTHER" id="PTHR22916:SF3">
    <property type="entry name" value="UDP-GLCNAC:BETAGAL BETA-1,3-N-ACETYLGLUCOSAMINYLTRANSFERASE-LIKE PROTEIN 1"/>
    <property type="match status" value="1"/>
</dbReference>
<evidence type="ECO:0000313" key="2">
    <source>
        <dbReference type="EMBL" id="MEA5141188.1"/>
    </source>
</evidence>
<sequence length="329" mass="38963">MTSNHSITQEPLVSVVICSFNRENTIFQTIDSILSQQCDFFFEIIIGDDCSTDGARELCLNYKQRFPEIFKLVFQTENYGLGKNWALAVKEARGRYLAFCDDDDYWHNPNKLQMQFDFLEKNKDYGMVHTEIDLLVEPQKKIVKNNNLNKYIPQGYLFYEIFKGKVPICFSSSFIRKDAIDKYLPLDLYIQHCFNIQDWPTWMFIAKHVKIGYLNISTTTYRTGHSSISNTNSKKKIEEKLEKDQFMYQLICSYFPNDLTYNEREYILYKLGILLNFAYKQNQYRSAKKYACRLKNLGCNNLKVKATTNIFLFKLVRFLKKNRAILQYM</sequence>